<dbReference type="InterPro" id="IPR050316">
    <property type="entry name" value="Tyrosinase/Hemocyanin"/>
</dbReference>
<dbReference type="Proteomes" id="UP000188318">
    <property type="component" value="Unassembled WGS sequence"/>
</dbReference>
<name>A0A1R3RV43_ASPC5</name>
<dbReference type="EMBL" id="KV907496">
    <property type="protein sequence ID" value="OOF98341.1"/>
    <property type="molecule type" value="Genomic_DNA"/>
</dbReference>
<keyword evidence="4" id="KW-1185">Reference proteome</keyword>
<dbReference type="GO" id="GO:0016491">
    <property type="term" value="F:oxidoreductase activity"/>
    <property type="evidence" value="ECO:0007669"/>
    <property type="project" value="InterPro"/>
</dbReference>
<protein>
    <recommendedName>
        <fullName evidence="2">Tyrosinase copper-binding domain-containing protein</fullName>
    </recommendedName>
</protein>
<dbReference type="GO" id="GO:0046872">
    <property type="term" value="F:metal ion binding"/>
    <property type="evidence" value="ECO:0007669"/>
    <property type="project" value="UniProtKB-KW"/>
</dbReference>
<reference evidence="4" key="1">
    <citation type="journal article" date="2017" name="Genome Biol.">
        <title>Comparative genomics reveals high biological diversity and specific adaptations in the industrially and medically important fungal genus Aspergillus.</title>
        <authorList>
            <person name="de Vries R.P."/>
            <person name="Riley R."/>
            <person name="Wiebenga A."/>
            <person name="Aguilar-Osorio G."/>
            <person name="Amillis S."/>
            <person name="Uchima C.A."/>
            <person name="Anderluh G."/>
            <person name="Asadollahi M."/>
            <person name="Askin M."/>
            <person name="Barry K."/>
            <person name="Battaglia E."/>
            <person name="Bayram O."/>
            <person name="Benocci T."/>
            <person name="Braus-Stromeyer S.A."/>
            <person name="Caldana C."/>
            <person name="Canovas D."/>
            <person name="Cerqueira G.C."/>
            <person name="Chen F."/>
            <person name="Chen W."/>
            <person name="Choi C."/>
            <person name="Clum A."/>
            <person name="Dos Santos R.A."/>
            <person name="Damasio A.R."/>
            <person name="Diallinas G."/>
            <person name="Emri T."/>
            <person name="Fekete E."/>
            <person name="Flipphi M."/>
            <person name="Freyberg S."/>
            <person name="Gallo A."/>
            <person name="Gournas C."/>
            <person name="Habgood R."/>
            <person name="Hainaut M."/>
            <person name="Harispe M.L."/>
            <person name="Henrissat B."/>
            <person name="Hilden K.S."/>
            <person name="Hope R."/>
            <person name="Hossain A."/>
            <person name="Karabika E."/>
            <person name="Karaffa L."/>
            <person name="Karanyi Z."/>
            <person name="Krasevec N."/>
            <person name="Kuo A."/>
            <person name="Kusch H."/>
            <person name="LaButti K."/>
            <person name="Lagendijk E.L."/>
            <person name="Lapidus A."/>
            <person name="Levasseur A."/>
            <person name="Lindquist E."/>
            <person name="Lipzen A."/>
            <person name="Logrieco A.F."/>
            <person name="MacCabe A."/>
            <person name="Maekelae M.R."/>
            <person name="Malavazi I."/>
            <person name="Melin P."/>
            <person name="Meyer V."/>
            <person name="Mielnichuk N."/>
            <person name="Miskei M."/>
            <person name="Molnar A.P."/>
            <person name="Mule G."/>
            <person name="Ngan C.Y."/>
            <person name="Orejas M."/>
            <person name="Orosz E."/>
            <person name="Ouedraogo J.P."/>
            <person name="Overkamp K.M."/>
            <person name="Park H.-S."/>
            <person name="Perrone G."/>
            <person name="Piumi F."/>
            <person name="Punt P.J."/>
            <person name="Ram A.F."/>
            <person name="Ramon A."/>
            <person name="Rauscher S."/>
            <person name="Record E."/>
            <person name="Riano-Pachon D.M."/>
            <person name="Robert V."/>
            <person name="Roehrig J."/>
            <person name="Ruller R."/>
            <person name="Salamov A."/>
            <person name="Salih N.S."/>
            <person name="Samson R.A."/>
            <person name="Sandor E."/>
            <person name="Sanguinetti M."/>
            <person name="Schuetze T."/>
            <person name="Sepcic K."/>
            <person name="Shelest E."/>
            <person name="Sherlock G."/>
            <person name="Sophianopoulou V."/>
            <person name="Squina F.M."/>
            <person name="Sun H."/>
            <person name="Susca A."/>
            <person name="Todd R.B."/>
            <person name="Tsang A."/>
            <person name="Unkles S.E."/>
            <person name="van de Wiele N."/>
            <person name="van Rossen-Uffink D."/>
            <person name="Oliveira J.V."/>
            <person name="Vesth T.C."/>
            <person name="Visser J."/>
            <person name="Yu J.-H."/>
            <person name="Zhou M."/>
            <person name="Andersen M.R."/>
            <person name="Archer D.B."/>
            <person name="Baker S.E."/>
            <person name="Benoit I."/>
            <person name="Brakhage A.A."/>
            <person name="Braus G.H."/>
            <person name="Fischer R."/>
            <person name="Frisvad J.C."/>
            <person name="Goldman G.H."/>
            <person name="Houbraken J."/>
            <person name="Oakley B."/>
            <person name="Pocsi I."/>
            <person name="Scazzocchio C."/>
            <person name="Seiboth B."/>
            <person name="vanKuyk P.A."/>
            <person name="Wortman J."/>
            <person name="Dyer P.S."/>
            <person name="Grigoriev I.V."/>
        </authorList>
    </citation>
    <scope>NUCLEOTIDE SEQUENCE [LARGE SCALE GENOMIC DNA]</scope>
    <source>
        <strain evidence="4">ITEM 5010</strain>
    </source>
</reference>
<dbReference type="PANTHER" id="PTHR11474:SF127">
    <property type="entry name" value="TYROSINASE COPPER-BINDING DOMAIN-CONTAINING PROTEIN"/>
    <property type="match status" value="1"/>
</dbReference>
<evidence type="ECO:0000313" key="3">
    <source>
        <dbReference type="EMBL" id="OOF98341.1"/>
    </source>
</evidence>
<dbReference type="SUPFAM" id="SSF48056">
    <property type="entry name" value="Di-copper centre-containing domain"/>
    <property type="match status" value="1"/>
</dbReference>
<dbReference type="OrthoDB" id="6132182at2759"/>
<gene>
    <name evidence="3" type="ORF">ASPCADRAFT_205583</name>
</gene>
<dbReference type="STRING" id="602072.A0A1R3RV43"/>
<proteinExistence type="predicted"/>
<dbReference type="Gene3D" id="1.10.1280.10">
    <property type="entry name" value="Di-copper center containing domain from catechol oxidase"/>
    <property type="match status" value="1"/>
</dbReference>
<dbReference type="PROSITE" id="PS00498">
    <property type="entry name" value="TYROSINASE_2"/>
    <property type="match status" value="1"/>
</dbReference>
<evidence type="ECO:0000259" key="2">
    <source>
        <dbReference type="PROSITE" id="PS00498"/>
    </source>
</evidence>
<dbReference type="AlphaFoldDB" id="A0A1R3RV43"/>
<dbReference type="Pfam" id="PF00264">
    <property type="entry name" value="Tyrosinase"/>
    <property type="match status" value="1"/>
</dbReference>
<feature type="domain" description="Tyrosinase copper-binding" evidence="2">
    <location>
        <begin position="173"/>
        <end position="184"/>
    </location>
</feature>
<keyword evidence="1" id="KW-0479">Metal-binding</keyword>
<dbReference type="InterPro" id="IPR008922">
    <property type="entry name" value="Di-copper_centre_dom_sf"/>
</dbReference>
<evidence type="ECO:0000256" key="1">
    <source>
        <dbReference type="ARBA" id="ARBA00022723"/>
    </source>
</evidence>
<sequence>MNSRCFIVGRAITPTTLLPSSHGIATSFTPTNKPYTLTATTPAPSPNRYWDWTLDHTNLIRSPIWDPIHGFGSNGSGPKSVAGGHCVQDGPFANLTTTYFEGKYHPHCLSRGFLDEETIKRVGNLTVQPVVLREIITQTANYFDFLLAVEQMSHLTIPYIVQGDFSKVTAPNDPVFFLHHAQVDRVWWSWQLLSPERRGQ</sequence>
<accession>A0A1R3RV43</accession>
<dbReference type="OMA" id="AVEQMSH"/>
<organism evidence="3 4">
    <name type="scientific">Aspergillus carbonarius (strain ITEM 5010)</name>
    <dbReference type="NCBI Taxonomy" id="602072"/>
    <lineage>
        <taxon>Eukaryota</taxon>
        <taxon>Fungi</taxon>
        <taxon>Dikarya</taxon>
        <taxon>Ascomycota</taxon>
        <taxon>Pezizomycotina</taxon>
        <taxon>Eurotiomycetes</taxon>
        <taxon>Eurotiomycetidae</taxon>
        <taxon>Eurotiales</taxon>
        <taxon>Aspergillaceae</taxon>
        <taxon>Aspergillus</taxon>
        <taxon>Aspergillus subgen. Circumdati</taxon>
    </lineage>
</organism>
<dbReference type="VEuPathDB" id="FungiDB:ASPCADRAFT_205583"/>
<evidence type="ECO:0000313" key="4">
    <source>
        <dbReference type="Proteomes" id="UP000188318"/>
    </source>
</evidence>
<dbReference type="PANTHER" id="PTHR11474">
    <property type="entry name" value="TYROSINASE FAMILY MEMBER"/>
    <property type="match status" value="1"/>
</dbReference>
<dbReference type="InterPro" id="IPR002227">
    <property type="entry name" value="Tyrosinase_Cu-bd"/>
</dbReference>